<evidence type="ECO:0000313" key="2">
    <source>
        <dbReference type="EMBL" id="SDK72843.1"/>
    </source>
</evidence>
<proteinExistence type="predicted"/>
<evidence type="ECO:0000313" key="3">
    <source>
        <dbReference type="Proteomes" id="UP000199213"/>
    </source>
</evidence>
<keyword evidence="3" id="KW-1185">Reference proteome</keyword>
<organism evidence="2 3">
    <name type="scientific">Actinopolyspora mzabensis</name>
    <dbReference type="NCBI Taxonomy" id="995066"/>
    <lineage>
        <taxon>Bacteria</taxon>
        <taxon>Bacillati</taxon>
        <taxon>Actinomycetota</taxon>
        <taxon>Actinomycetes</taxon>
        <taxon>Actinopolysporales</taxon>
        <taxon>Actinopolysporaceae</taxon>
        <taxon>Actinopolyspora</taxon>
    </lineage>
</organism>
<dbReference type="InterPro" id="IPR041657">
    <property type="entry name" value="HTH_17"/>
</dbReference>
<dbReference type="Proteomes" id="UP000199213">
    <property type="component" value="Unassembled WGS sequence"/>
</dbReference>
<dbReference type="InterPro" id="IPR009061">
    <property type="entry name" value="DNA-bd_dom_put_sf"/>
</dbReference>
<feature type="domain" description="Helix-turn-helix" evidence="1">
    <location>
        <begin position="6"/>
        <end position="54"/>
    </location>
</feature>
<protein>
    <submittedName>
        <fullName evidence="2">DNA binding domain-containing protein, excisionase family</fullName>
    </submittedName>
</protein>
<dbReference type="EMBL" id="FNFM01000011">
    <property type="protein sequence ID" value="SDK72843.1"/>
    <property type="molecule type" value="Genomic_DNA"/>
</dbReference>
<sequence length="59" mass="6702">MRNLWTPADVADYLGVPTNTIYQWRSRGGGPPGRRLGKHLRFKPDDVEAWFDAQATEVS</sequence>
<accession>A0A1G9E9L8</accession>
<dbReference type="Gene3D" id="1.10.10.10">
    <property type="entry name" value="Winged helix-like DNA-binding domain superfamily/Winged helix DNA-binding domain"/>
    <property type="match status" value="1"/>
</dbReference>
<dbReference type="NCBIfam" id="TIGR01764">
    <property type="entry name" value="excise"/>
    <property type="match status" value="1"/>
</dbReference>
<name>A0A1G9E9L8_ACTMZ</name>
<dbReference type="AlphaFoldDB" id="A0A1G9E9L8"/>
<dbReference type="InterPro" id="IPR036388">
    <property type="entry name" value="WH-like_DNA-bd_sf"/>
</dbReference>
<dbReference type="RefSeq" id="WP_092630914.1">
    <property type="nucleotide sequence ID" value="NZ_FNFM01000011.1"/>
</dbReference>
<dbReference type="Pfam" id="PF12728">
    <property type="entry name" value="HTH_17"/>
    <property type="match status" value="1"/>
</dbReference>
<evidence type="ECO:0000259" key="1">
    <source>
        <dbReference type="Pfam" id="PF12728"/>
    </source>
</evidence>
<dbReference type="InterPro" id="IPR010093">
    <property type="entry name" value="SinI_DNA-bd"/>
</dbReference>
<dbReference type="GO" id="GO:0003677">
    <property type="term" value="F:DNA binding"/>
    <property type="evidence" value="ECO:0007669"/>
    <property type="project" value="InterPro"/>
</dbReference>
<dbReference type="SUPFAM" id="SSF46955">
    <property type="entry name" value="Putative DNA-binding domain"/>
    <property type="match status" value="1"/>
</dbReference>
<gene>
    <name evidence="2" type="ORF">SAMN04487820_111208</name>
</gene>
<reference evidence="3" key="1">
    <citation type="submission" date="2016-10" db="EMBL/GenBank/DDBJ databases">
        <authorList>
            <person name="Varghese N."/>
            <person name="Submissions S."/>
        </authorList>
    </citation>
    <scope>NUCLEOTIDE SEQUENCE [LARGE SCALE GENOMIC DNA]</scope>
    <source>
        <strain evidence="3">DSM 45460</strain>
    </source>
</reference>